<dbReference type="InParanoid" id="K1VUI5"/>
<gene>
    <name evidence="1" type="ORF">A1Q2_02611</name>
</gene>
<dbReference type="eggNOG" id="KOG4353">
    <property type="taxonomic scope" value="Eukaryota"/>
</dbReference>
<evidence type="ECO:0008006" key="3">
    <source>
        <dbReference type="Google" id="ProtNLM"/>
    </source>
</evidence>
<protein>
    <recommendedName>
        <fullName evidence="3">NTF2 domain-containing protein</fullName>
    </recommendedName>
</protein>
<dbReference type="HOGENOM" id="CLU_2428624_0_0_1"/>
<dbReference type="SUPFAM" id="SSF54427">
    <property type="entry name" value="NTF2-like"/>
    <property type="match status" value="1"/>
</dbReference>
<dbReference type="Gene3D" id="3.10.450.50">
    <property type="match status" value="1"/>
</dbReference>
<dbReference type="Proteomes" id="UP000006757">
    <property type="component" value="Unassembled WGS sequence"/>
</dbReference>
<keyword evidence="2" id="KW-1185">Reference proteome</keyword>
<dbReference type="OrthoDB" id="25408at2759"/>
<organism evidence="1 2">
    <name type="scientific">Trichosporon asahii var. asahii (strain CBS 8904)</name>
    <name type="common">Yeast</name>
    <dbReference type="NCBI Taxonomy" id="1220162"/>
    <lineage>
        <taxon>Eukaryota</taxon>
        <taxon>Fungi</taxon>
        <taxon>Dikarya</taxon>
        <taxon>Basidiomycota</taxon>
        <taxon>Agaricomycotina</taxon>
        <taxon>Tremellomycetes</taxon>
        <taxon>Trichosporonales</taxon>
        <taxon>Trichosporonaceae</taxon>
        <taxon>Trichosporon</taxon>
    </lineage>
</organism>
<sequence length="91" mass="9877">MTAFLEAMPLSRHDCQTLDCHPLKGAQAGAPELLLTVTGSVLHGPSVMKTGDNPNVDPSDMPRKFREVFVLRPVEAAEGMQPKSANFRFIG</sequence>
<accession>K1VUI5</accession>
<reference evidence="1 2" key="1">
    <citation type="journal article" date="2012" name="Eukaryot. Cell">
        <title>Genome sequence of the Trichosporon asahii environmental strain CBS 8904.</title>
        <authorList>
            <person name="Yang R.Y."/>
            <person name="Li H.T."/>
            <person name="Zhu H."/>
            <person name="Zhou G.P."/>
            <person name="Wang M."/>
            <person name="Wang L."/>
        </authorList>
    </citation>
    <scope>NUCLEOTIDE SEQUENCE [LARGE SCALE GENOMIC DNA]</scope>
    <source>
        <strain evidence="1 2">CBS 8904</strain>
    </source>
</reference>
<dbReference type="AlphaFoldDB" id="K1VUI5"/>
<evidence type="ECO:0000313" key="2">
    <source>
        <dbReference type="Proteomes" id="UP000006757"/>
    </source>
</evidence>
<comment type="caution">
    <text evidence="1">The sequence shown here is derived from an EMBL/GenBank/DDBJ whole genome shotgun (WGS) entry which is preliminary data.</text>
</comment>
<dbReference type="EMBL" id="AMBO01000268">
    <property type="protein sequence ID" value="EKD03162.1"/>
    <property type="molecule type" value="Genomic_DNA"/>
</dbReference>
<proteinExistence type="predicted"/>
<name>K1VUI5_TRIAC</name>
<evidence type="ECO:0000313" key="1">
    <source>
        <dbReference type="EMBL" id="EKD03162.1"/>
    </source>
</evidence>
<dbReference type="InterPro" id="IPR032710">
    <property type="entry name" value="NTF2-like_dom_sf"/>
</dbReference>
<dbReference type="STRING" id="1220162.K1VUI5"/>